<dbReference type="PANTHER" id="PTHR45911">
    <property type="entry name" value="C2 DOMAIN-CONTAINING PROTEIN"/>
    <property type="match status" value="1"/>
</dbReference>
<evidence type="ECO:0000256" key="2">
    <source>
        <dbReference type="ARBA" id="ARBA00022837"/>
    </source>
</evidence>
<feature type="domain" description="C2" evidence="3">
    <location>
        <begin position="1"/>
        <end position="101"/>
    </location>
</feature>
<evidence type="ECO:0000256" key="1">
    <source>
        <dbReference type="ARBA" id="ARBA00022723"/>
    </source>
</evidence>
<keyword evidence="5" id="KW-1185">Reference proteome</keyword>
<accession>A0A183HS56</accession>
<protein>
    <submittedName>
        <fullName evidence="6">C2 domain-containing protein</fullName>
    </submittedName>
</protein>
<dbReference type="Proteomes" id="UP000267606">
    <property type="component" value="Unassembled WGS sequence"/>
</dbReference>
<gene>
    <name evidence="4" type="ORF">OFLC_LOCUS10316</name>
</gene>
<dbReference type="EMBL" id="UZAJ01013615">
    <property type="protein sequence ID" value="VDO67548.1"/>
    <property type="molecule type" value="Genomic_DNA"/>
</dbReference>
<name>A0A183HS56_9BILA</name>
<dbReference type="GO" id="GO:0046928">
    <property type="term" value="P:regulation of neurotransmitter secretion"/>
    <property type="evidence" value="ECO:0007669"/>
    <property type="project" value="TreeGrafter"/>
</dbReference>
<keyword evidence="1" id="KW-0479">Metal-binding</keyword>
<evidence type="ECO:0000259" key="3">
    <source>
        <dbReference type="PROSITE" id="PS50004"/>
    </source>
</evidence>
<dbReference type="SUPFAM" id="SSF49562">
    <property type="entry name" value="C2 domain (Calcium/lipid-binding domain, CaLB)"/>
    <property type="match status" value="1"/>
</dbReference>
<dbReference type="GO" id="GO:0030672">
    <property type="term" value="C:synaptic vesicle membrane"/>
    <property type="evidence" value="ECO:0007669"/>
    <property type="project" value="TreeGrafter"/>
</dbReference>
<dbReference type="STRING" id="387005.A0A183HS56"/>
<dbReference type="AlphaFoldDB" id="A0A183HS56"/>
<dbReference type="Gene3D" id="2.60.40.150">
    <property type="entry name" value="C2 domain"/>
    <property type="match status" value="1"/>
</dbReference>
<evidence type="ECO:0000313" key="4">
    <source>
        <dbReference type="EMBL" id="VDO67548.1"/>
    </source>
</evidence>
<proteinExistence type="predicted"/>
<reference evidence="4 5" key="2">
    <citation type="submission" date="2018-11" db="EMBL/GenBank/DDBJ databases">
        <authorList>
            <consortium name="Pathogen Informatics"/>
        </authorList>
    </citation>
    <scope>NUCLEOTIDE SEQUENCE [LARGE SCALE GENOMIC DNA]</scope>
</reference>
<reference evidence="6" key="1">
    <citation type="submission" date="2016-06" db="UniProtKB">
        <authorList>
            <consortium name="WormBaseParasite"/>
        </authorList>
    </citation>
    <scope>IDENTIFICATION</scope>
</reference>
<dbReference type="WBParaSite" id="OFLC_0001031701-mRNA-1">
    <property type="protein sequence ID" value="OFLC_0001031701-mRNA-1"/>
    <property type="gene ID" value="OFLC_0001031701"/>
</dbReference>
<dbReference type="PANTHER" id="PTHR45911:SF4">
    <property type="entry name" value="MULTIPLE C2 AND TRANSMEMBRANE DOMAIN-CONTAINING PROTEIN"/>
    <property type="match status" value="1"/>
</dbReference>
<dbReference type="InterPro" id="IPR000008">
    <property type="entry name" value="C2_dom"/>
</dbReference>
<dbReference type="PROSITE" id="PS50004">
    <property type="entry name" value="C2"/>
    <property type="match status" value="1"/>
</dbReference>
<dbReference type="GO" id="GO:0005509">
    <property type="term" value="F:calcium ion binding"/>
    <property type="evidence" value="ECO:0007669"/>
    <property type="project" value="TreeGrafter"/>
</dbReference>
<dbReference type="Pfam" id="PF00168">
    <property type="entry name" value="C2"/>
    <property type="match status" value="1"/>
</dbReference>
<evidence type="ECO:0000313" key="6">
    <source>
        <dbReference type="WBParaSite" id="OFLC_0001031701-mRNA-1"/>
    </source>
</evidence>
<sequence>MNEENHFTVTQVWSSIANIVLIEGRNLTMPNGSENKSPDPFVKFKLGSEKYKSRPAIRSSNPKWLEQFELHMFDEPKHVLEMMVIDRKTNLEIGRFRLFCK</sequence>
<evidence type="ECO:0000313" key="5">
    <source>
        <dbReference type="Proteomes" id="UP000267606"/>
    </source>
</evidence>
<organism evidence="6">
    <name type="scientific">Onchocerca flexuosa</name>
    <dbReference type="NCBI Taxonomy" id="387005"/>
    <lineage>
        <taxon>Eukaryota</taxon>
        <taxon>Metazoa</taxon>
        <taxon>Ecdysozoa</taxon>
        <taxon>Nematoda</taxon>
        <taxon>Chromadorea</taxon>
        <taxon>Rhabditida</taxon>
        <taxon>Spirurina</taxon>
        <taxon>Spiruromorpha</taxon>
        <taxon>Filarioidea</taxon>
        <taxon>Onchocercidae</taxon>
        <taxon>Onchocerca</taxon>
    </lineage>
</organism>
<keyword evidence="2" id="KW-0106">Calcium</keyword>
<dbReference type="InterPro" id="IPR035892">
    <property type="entry name" value="C2_domain_sf"/>
</dbReference>